<reference evidence="1 2" key="1">
    <citation type="submission" date="2015-11" db="EMBL/GenBank/DDBJ databases">
        <title>The genome of Debaryomyces fabryi.</title>
        <authorList>
            <person name="Tafer H."/>
            <person name="Lopandic K."/>
        </authorList>
    </citation>
    <scope>NUCLEOTIDE SEQUENCE [LARGE SCALE GENOMIC DNA]</scope>
    <source>
        <strain evidence="1 2">CBS 789</strain>
    </source>
</reference>
<accession>A0A0V1PQM1</accession>
<evidence type="ECO:0000313" key="1">
    <source>
        <dbReference type="EMBL" id="KRZ98441.1"/>
    </source>
</evidence>
<sequence length="61" mass="6787">MSMEGQAQSVITGMDISTETGYENMFECVLNYANIDLEYIESIADQVNSITTPTTNDIMEN</sequence>
<dbReference type="GeneID" id="26842810"/>
<dbReference type="AlphaFoldDB" id="A0A0V1PQM1"/>
<comment type="caution">
    <text evidence="1">The sequence shown here is derived from an EMBL/GenBank/DDBJ whole genome shotgun (WGS) entry which is preliminary data.</text>
</comment>
<dbReference type="EMBL" id="LMYN01000286">
    <property type="protein sequence ID" value="KRZ98441.1"/>
    <property type="molecule type" value="Genomic_DNA"/>
</dbReference>
<name>A0A0V1PQM1_9ASCO</name>
<evidence type="ECO:0000313" key="2">
    <source>
        <dbReference type="Proteomes" id="UP000054251"/>
    </source>
</evidence>
<keyword evidence="2" id="KW-1185">Reference proteome</keyword>
<organism evidence="1 2">
    <name type="scientific">Debaryomyces fabryi</name>
    <dbReference type="NCBI Taxonomy" id="58627"/>
    <lineage>
        <taxon>Eukaryota</taxon>
        <taxon>Fungi</taxon>
        <taxon>Dikarya</taxon>
        <taxon>Ascomycota</taxon>
        <taxon>Saccharomycotina</taxon>
        <taxon>Pichiomycetes</taxon>
        <taxon>Debaryomycetaceae</taxon>
        <taxon>Debaryomyces</taxon>
    </lineage>
</organism>
<dbReference type="Proteomes" id="UP000054251">
    <property type="component" value="Unassembled WGS sequence"/>
</dbReference>
<gene>
    <name evidence="1" type="ORF">AC631_05801</name>
</gene>
<protein>
    <submittedName>
        <fullName evidence="1">Uncharacterized protein</fullName>
    </submittedName>
</protein>
<proteinExistence type="predicted"/>
<dbReference type="RefSeq" id="XP_015464544.1">
    <property type="nucleotide sequence ID" value="XM_015614630.1"/>
</dbReference>